<evidence type="ECO:0000313" key="2">
    <source>
        <dbReference type="EMBL" id="CAD8202877.1"/>
    </source>
</evidence>
<accession>A0A8S1XPG4</accession>
<keyword evidence="3" id="KW-1185">Reference proteome</keyword>
<protein>
    <submittedName>
        <fullName evidence="2">Uncharacterized protein</fullName>
    </submittedName>
</protein>
<proteinExistence type="predicted"/>
<comment type="caution">
    <text evidence="2">The sequence shown here is derived from an EMBL/GenBank/DDBJ whole genome shotgun (WGS) entry which is preliminary data.</text>
</comment>
<evidence type="ECO:0000313" key="3">
    <source>
        <dbReference type="Proteomes" id="UP000683925"/>
    </source>
</evidence>
<reference evidence="2" key="1">
    <citation type="submission" date="2021-01" db="EMBL/GenBank/DDBJ databases">
        <authorList>
            <consortium name="Genoscope - CEA"/>
            <person name="William W."/>
        </authorList>
    </citation>
    <scope>NUCLEOTIDE SEQUENCE</scope>
</reference>
<dbReference type="AlphaFoldDB" id="A0A8S1XPG4"/>
<organism evidence="2 3">
    <name type="scientific">Paramecium octaurelia</name>
    <dbReference type="NCBI Taxonomy" id="43137"/>
    <lineage>
        <taxon>Eukaryota</taxon>
        <taxon>Sar</taxon>
        <taxon>Alveolata</taxon>
        <taxon>Ciliophora</taxon>
        <taxon>Intramacronucleata</taxon>
        <taxon>Oligohymenophorea</taxon>
        <taxon>Peniculida</taxon>
        <taxon>Parameciidae</taxon>
        <taxon>Paramecium</taxon>
    </lineage>
</organism>
<dbReference type="EMBL" id="CAJJDP010000128">
    <property type="protein sequence ID" value="CAD8202877.1"/>
    <property type="molecule type" value="Genomic_DNA"/>
</dbReference>
<evidence type="ECO:0000256" key="1">
    <source>
        <dbReference type="SAM" id="MobiDB-lite"/>
    </source>
</evidence>
<feature type="region of interest" description="Disordered" evidence="1">
    <location>
        <begin position="1"/>
        <end position="51"/>
    </location>
</feature>
<feature type="compositionally biased region" description="Polar residues" evidence="1">
    <location>
        <begin position="1"/>
        <end position="18"/>
    </location>
</feature>
<name>A0A8S1XPG4_PAROT</name>
<gene>
    <name evidence="2" type="ORF">POCTA_138.1.T1280129</name>
</gene>
<sequence length="51" mass="6192">MQQKQNQAKIRNALQQQLFPKMQKKIEQPKTQPKSHQNRRRKQTINSITTY</sequence>
<dbReference type="Proteomes" id="UP000683925">
    <property type="component" value="Unassembled WGS sequence"/>
</dbReference>